<sequence length="266" mass="29918">MNLELVEYHPEGVSSEAPLLFVHGACHGAWCWEKNFLPYFADQGFSSYALSLRGHGESDGYENLHSYTLQDYTDDVLEVIGRLKSKPVLIGHSMGGGIVQKILHQYPDIISGTVLVASIPPHGGMRDLFRLMFRNFKEAMQLFTYNDKRDASLLANVFFSKELPIEKKDEWVKLLQPESLKARTEMNGKIVPKTISAKAPMLVLGSKQDRMISEKTTRRIGKAYGIEPVLFQHASHDMMLDPEWEAVAGQILAFLNESYLNGGGRE</sequence>
<reference evidence="2 3" key="1">
    <citation type="submission" date="2018-03" db="EMBL/GenBank/DDBJ databases">
        <title>Brevisbacillus phylogenomics.</title>
        <authorList>
            <person name="Dunlap C."/>
        </authorList>
    </citation>
    <scope>NUCLEOTIDE SEQUENCE [LARGE SCALE GENOMIC DNA]</scope>
    <source>
        <strain evidence="2 3">NRRL NRS-1210</strain>
    </source>
</reference>
<evidence type="ECO:0000313" key="2">
    <source>
        <dbReference type="EMBL" id="PSJ93482.1"/>
    </source>
</evidence>
<dbReference type="AlphaFoldDB" id="A0A2P7V2P0"/>
<dbReference type="InterPro" id="IPR029058">
    <property type="entry name" value="AB_hydrolase_fold"/>
</dbReference>
<evidence type="ECO:0000313" key="3">
    <source>
        <dbReference type="Proteomes" id="UP000240419"/>
    </source>
</evidence>
<gene>
    <name evidence="2" type="ORF">C7R93_18350</name>
</gene>
<keyword evidence="3" id="KW-1185">Reference proteome</keyword>
<dbReference type="InterPro" id="IPR000073">
    <property type="entry name" value="AB_hydrolase_1"/>
</dbReference>
<name>A0A2P7V2P0_9BACL</name>
<dbReference type="OrthoDB" id="9112061at2"/>
<dbReference type="PRINTS" id="PR00111">
    <property type="entry name" value="ABHYDROLASE"/>
</dbReference>
<accession>A0A2P7V2P0</accession>
<dbReference type="PANTHER" id="PTHR43194:SF2">
    <property type="entry name" value="PEROXISOMAL MEMBRANE PROTEIN LPX1"/>
    <property type="match status" value="1"/>
</dbReference>
<dbReference type="PANTHER" id="PTHR43194">
    <property type="entry name" value="HYDROLASE ALPHA/BETA FOLD FAMILY"/>
    <property type="match status" value="1"/>
</dbReference>
<dbReference type="Pfam" id="PF12697">
    <property type="entry name" value="Abhydrolase_6"/>
    <property type="match status" value="1"/>
</dbReference>
<dbReference type="GO" id="GO:0016787">
    <property type="term" value="F:hydrolase activity"/>
    <property type="evidence" value="ECO:0007669"/>
    <property type="project" value="UniProtKB-KW"/>
</dbReference>
<proteinExistence type="predicted"/>
<comment type="caution">
    <text evidence="2">The sequence shown here is derived from an EMBL/GenBank/DDBJ whole genome shotgun (WGS) entry which is preliminary data.</text>
</comment>
<keyword evidence="2" id="KW-0378">Hydrolase</keyword>
<dbReference type="SUPFAM" id="SSF53474">
    <property type="entry name" value="alpha/beta-Hydrolases"/>
    <property type="match status" value="1"/>
</dbReference>
<protein>
    <submittedName>
        <fullName evidence="2">Alpha/beta hydrolase</fullName>
    </submittedName>
</protein>
<dbReference type="EMBL" id="PXZM01000029">
    <property type="protein sequence ID" value="PSJ93482.1"/>
    <property type="molecule type" value="Genomic_DNA"/>
</dbReference>
<dbReference type="RefSeq" id="WP_106840172.1">
    <property type="nucleotide sequence ID" value="NZ_JBCNIW010000002.1"/>
</dbReference>
<feature type="domain" description="AB hydrolase-1" evidence="1">
    <location>
        <begin position="19"/>
        <end position="244"/>
    </location>
</feature>
<evidence type="ECO:0000259" key="1">
    <source>
        <dbReference type="Pfam" id="PF12697"/>
    </source>
</evidence>
<dbReference type="Gene3D" id="3.40.50.1820">
    <property type="entry name" value="alpha/beta hydrolase"/>
    <property type="match status" value="1"/>
</dbReference>
<organism evidence="2 3">
    <name type="scientific">Brevibacillus fortis</name>
    <dbReference type="NCBI Taxonomy" id="2126352"/>
    <lineage>
        <taxon>Bacteria</taxon>
        <taxon>Bacillati</taxon>
        <taxon>Bacillota</taxon>
        <taxon>Bacilli</taxon>
        <taxon>Bacillales</taxon>
        <taxon>Paenibacillaceae</taxon>
        <taxon>Brevibacillus</taxon>
    </lineage>
</organism>
<dbReference type="InterPro" id="IPR050228">
    <property type="entry name" value="Carboxylesterase_BioH"/>
</dbReference>
<dbReference type="Proteomes" id="UP000240419">
    <property type="component" value="Unassembled WGS sequence"/>
</dbReference>